<keyword evidence="3" id="KW-1185">Reference proteome</keyword>
<gene>
    <name evidence="2" type="ORF">GCM10009716_42080</name>
</gene>
<dbReference type="Gene3D" id="3.40.50.1220">
    <property type="entry name" value="TPP-binding domain"/>
    <property type="match status" value="1"/>
</dbReference>
<dbReference type="PANTHER" id="PTHR42981:SF2">
    <property type="entry name" value="PYRUVATE DEHYDROGENASE [UBIQUINONE]"/>
    <property type="match status" value="1"/>
</dbReference>
<dbReference type="EMBL" id="BAAAMJ010000057">
    <property type="protein sequence ID" value="GAA1930162.1"/>
    <property type="molecule type" value="Genomic_DNA"/>
</dbReference>
<organism evidence="2 3">
    <name type="scientific">Streptomyces sodiiphilus</name>
    <dbReference type="NCBI Taxonomy" id="226217"/>
    <lineage>
        <taxon>Bacteria</taxon>
        <taxon>Bacillati</taxon>
        <taxon>Actinomycetota</taxon>
        <taxon>Actinomycetes</taxon>
        <taxon>Kitasatosporales</taxon>
        <taxon>Streptomycetaceae</taxon>
        <taxon>Streptomyces</taxon>
    </lineage>
</organism>
<proteinExistence type="predicted"/>
<dbReference type="Proteomes" id="UP001501303">
    <property type="component" value="Unassembled WGS sequence"/>
</dbReference>
<accession>A0ABN2PSZ9</accession>
<comment type="caution">
    <text evidence="2">The sequence shown here is derived from an EMBL/GenBank/DDBJ whole genome shotgun (WGS) entry which is preliminary data.</text>
</comment>
<evidence type="ECO:0000313" key="2">
    <source>
        <dbReference type="EMBL" id="GAA1930162.1"/>
    </source>
</evidence>
<evidence type="ECO:0000313" key="3">
    <source>
        <dbReference type="Proteomes" id="UP001501303"/>
    </source>
</evidence>
<protein>
    <submittedName>
        <fullName evidence="2">Uncharacterized protein</fullName>
    </submittedName>
</protein>
<dbReference type="InterPro" id="IPR047211">
    <property type="entry name" value="POXB-like"/>
</dbReference>
<sequence length="133" mass="14562">MNLVGDARATLRRLLPLLRRKEEATEWHEEIMAGVDRWREVLRRQAEVPADPVNPQYVAHCLDPLLPDDVMLSVDSASVTTGTPGTSGSAVTCAPPCPGRWPPWAARCRTPSVPSSPARTAPRWPSAATARCR</sequence>
<feature type="region of interest" description="Disordered" evidence="1">
    <location>
        <begin position="111"/>
        <end position="133"/>
    </location>
</feature>
<evidence type="ECO:0000256" key="1">
    <source>
        <dbReference type="SAM" id="MobiDB-lite"/>
    </source>
</evidence>
<dbReference type="PANTHER" id="PTHR42981">
    <property type="entry name" value="PYRUVATE DEHYDROGENASE [UBIQUINONE]"/>
    <property type="match status" value="1"/>
</dbReference>
<reference evidence="2 3" key="1">
    <citation type="journal article" date="2019" name="Int. J. Syst. Evol. Microbiol.">
        <title>The Global Catalogue of Microorganisms (GCM) 10K type strain sequencing project: providing services to taxonomists for standard genome sequencing and annotation.</title>
        <authorList>
            <consortium name="The Broad Institute Genomics Platform"/>
            <consortium name="The Broad Institute Genome Sequencing Center for Infectious Disease"/>
            <person name="Wu L."/>
            <person name="Ma J."/>
        </authorList>
    </citation>
    <scope>NUCLEOTIDE SEQUENCE [LARGE SCALE GENOMIC DNA]</scope>
    <source>
        <strain evidence="2 3">JCM 13581</strain>
    </source>
</reference>
<name>A0ABN2PSZ9_9ACTN</name>
<dbReference type="Gene3D" id="3.40.50.970">
    <property type="match status" value="1"/>
</dbReference>